<protein>
    <submittedName>
        <fullName evidence="1">Uncharacterized protein</fullName>
    </submittedName>
</protein>
<dbReference type="Proteomes" id="UP000515908">
    <property type="component" value="Chromosome 26"/>
</dbReference>
<organism evidence="1 2">
    <name type="scientific">Angomonas deanei</name>
    <dbReference type="NCBI Taxonomy" id="59799"/>
    <lineage>
        <taxon>Eukaryota</taxon>
        <taxon>Discoba</taxon>
        <taxon>Euglenozoa</taxon>
        <taxon>Kinetoplastea</taxon>
        <taxon>Metakinetoplastina</taxon>
        <taxon>Trypanosomatida</taxon>
        <taxon>Trypanosomatidae</taxon>
        <taxon>Strigomonadinae</taxon>
        <taxon>Angomonas</taxon>
    </lineage>
</organism>
<evidence type="ECO:0000313" key="1">
    <source>
        <dbReference type="EMBL" id="CAD2222499.1"/>
    </source>
</evidence>
<reference evidence="1 2" key="1">
    <citation type="submission" date="2020-08" db="EMBL/GenBank/DDBJ databases">
        <authorList>
            <person name="Newling K."/>
            <person name="Davey J."/>
            <person name="Forrester S."/>
        </authorList>
    </citation>
    <scope>NUCLEOTIDE SEQUENCE [LARGE SCALE GENOMIC DNA]</scope>
    <source>
        <strain evidence="2">Crithidia deanei Carvalho (ATCC PRA-265)</strain>
    </source>
</reference>
<dbReference type="VEuPathDB" id="TriTrypDB:ADEAN_001004300"/>
<dbReference type="AlphaFoldDB" id="A0A7G2CT89"/>
<dbReference type="EMBL" id="LR877170">
    <property type="protein sequence ID" value="CAD2222499.1"/>
    <property type="molecule type" value="Genomic_DNA"/>
</dbReference>
<evidence type="ECO:0000313" key="2">
    <source>
        <dbReference type="Proteomes" id="UP000515908"/>
    </source>
</evidence>
<sequence length="83" mass="9200">MACGVLDGDRIASNAWRRSSLRLRTYSTSRKQPQAMMGSSHSVAIMVGMTVFSTSQGPLTPNETALHSWVQLDSDQQREEEKS</sequence>
<proteinExistence type="predicted"/>
<gene>
    <name evidence="1" type="ORF">ADEAN_001004300</name>
</gene>
<name>A0A7G2CT89_9TRYP</name>
<keyword evidence="2" id="KW-1185">Reference proteome</keyword>
<accession>A0A7G2CT89</accession>